<organism evidence="2 3">
    <name type="scientific">Dillenia turbinata</name>
    <dbReference type="NCBI Taxonomy" id="194707"/>
    <lineage>
        <taxon>Eukaryota</taxon>
        <taxon>Viridiplantae</taxon>
        <taxon>Streptophyta</taxon>
        <taxon>Embryophyta</taxon>
        <taxon>Tracheophyta</taxon>
        <taxon>Spermatophyta</taxon>
        <taxon>Magnoliopsida</taxon>
        <taxon>eudicotyledons</taxon>
        <taxon>Gunneridae</taxon>
        <taxon>Pentapetalae</taxon>
        <taxon>Dilleniales</taxon>
        <taxon>Dilleniaceae</taxon>
        <taxon>Dillenia</taxon>
    </lineage>
</organism>
<protein>
    <submittedName>
        <fullName evidence="2">Uncharacterized protein</fullName>
    </submittedName>
</protein>
<dbReference type="EMBL" id="JBAMMX010000027">
    <property type="protein sequence ID" value="KAK6912979.1"/>
    <property type="molecule type" value="Genomic_DNA"/>
</dbReference>
<feature type="compositionally biased region" description="Polar residues" evidence="1">
    <location>
        <begin position="94"/>
        <end position="103"/>
    </location>
</feature>
<evidence type="ECO:0000313" key="2">
    <source>
        <dbReference type="EMBL" id="KAK6912979.1"/>
    </source>
</evidence>
<feature type="region of interest" description="Disordered" evidence="1">
    <location>
        <begin position="89"/>
        <end position="119"/>
    </location>
</feature>
<sequence>MHGFTFGKRAHMEISSPRNEKFRSPTNNDEANNDSFGNRFVTARTKLEIDARQKRGLSGSPSSSVSAQSGYSAKLYGYSRRGVHGNFVPLIRSNGGNISNVTSRIGGKGDDALEDSTKR</sequence>
<feature type="region of interest" description="Disordered" evidence="1">
    <location>
        <begin position="1"/>
        <end position="39"/>
    </location>
</feature>
<reference evidence="2 3" key="1">
    <citation type="submission" date="2023-12" db="EMBL/GenBank/DDBJ databases">
        <title>A high-quality genome assembly for Dillenia turbinata (Dilleniales).</title>
        <authorList>
            <person name="Chanderbali A."/>
        </authorList>
    </citation>
    <scope>NUCLEOTIDE SEQUENCE [LARGE SCALE GENOMIC DNA]</scope>
    <source>
        <strain evidence="2">LSX21</strain>
        <tissue evidence="2">Leaf</tissue>
    </source>
</reference>
<keyword evidence="3" id="KW-1185">Reference proteome</keyword>
<proteinExistence type="predicted"/>
<accession>A0AAN8UHU1</accession>
<evidence type="ECO:0000313" key="3">
    <source>
        <dbReference type="Proteomes" id="UP001370490"/>
    </source>
</evidence>
<dbReference type="Proteomes" id="UP001370490">
    <property type="component" value="Unassembled WGS sequence"/>
</dbReference>
<gene>
    <name evidence="2" type="ORF">RJ641_022580</name>
</gene>
<evidence type="ECO:0000256" key="1">
    <source>
        <dbReference type="SAM" id="MobiDB-lite"/>
    </source>
</evidence>
<dbReference type="AlphaFoldDB" id="A0AAN8UHU1"/>
<name>A0AAN8UHU1_9MAGN</name>
<feature type="compositionally biased region" description="Basic and acidic residues" evidence="1">
    <location>
        <begin position="107"/>
        <end position="119"/>
    </location>
</feature>
<comment type="caution">
    <text evidence="2">The sequence shown here is derived from an EMBL/GenBank/DDBJ whole genome shotgun (WGS) entry which is preliminary data.</text>
</comment>
<feature type="compositionally biased region" description="Polar residues" evidence="1">
    <location>
        <begin position="24"/>
        <end position="36"/>
    </location>
</feature>